<keyword evidence="7 13" id="KW-0809">Transit peptide</keyword>
<comment type="similarity">
    <text evidence="3 13">Belongs to the aconitase/IPM isomerase family.</text>
</comment>
<evidence type="ECO:0000256" key="1">
    <source>
        <dbReference type="ARBA" id="ARBA00004173"/>
    </source>
</evidence>
<dbReference type="Pfam" id="PF00330">
    <property type="entry name" value="Aconitase"/>
    <property type="match status" value="1"/>
</dbReference>
<keyword evidence="19" id="KW-1185">Reference proteome</keyword>
<evidence type="ECO:0000313" key="18">
    <source>
        <dbReference type="EMBL" id="KAH6601574.1"/>
    </source>
</evidence>
<dbReference type="PANTHER" id="PTHR43160">
    <property type="entry name" value="ACONITATE HYDRATASE B"/>
    <property type="match status" value="1"/>
</dbReference>
<protein>
    <recommendedName>
        <fullName evidence="4 13">Aconitate hydratase, mitochondrial</fullName>
        <shortName evidence="13">Aconitase</shortName>
        <ecNumber evidence="13">4.2.1.-</ecNumber>
    </recommendedName>
</protein>
<evidence type="ECO:0000256" key="15">
    <source>
        <dbReference type="SAM" id="Phobius"/>
    </source>
</evidence>
<name>A0ABQ8FP01_9FUNG</name>
<evidence type="ECO:0000256" key="2">
    <source>
        <dbReference type="ARBA" id="ARBA00004717"/>
    </source>
</evidence>
<comment type="pathway">
    <text evidence="2">Carbohydrate metabolism; tricarboxylic acid cycle; isocitrate from oxaloacetate: step 2/2.</text>
</comment>
<evidence type="ECO:0000259" key="16">
    <source>
        <dbReference type="Pfam" id="PF00330"/>
    </source>
</evidence>
<dbReference type="InterPro" id="IPR000573">
    <property type="entry name" value="AconitaseA/IPMdHydase_ssu_swvl"/>
</dbReference>
<dbReference type="InterPro" id="IPR015932">
    <property type="entry name" value="Aconitase_dom2"/>
</dbReference>
<evidence type="ECO:0000256" key="12">
    <source>
        <dbReference type="ARBA" id="ARBA00023501"/>
    </source>
</evidence>
<evidence type="ECO:0000256" key="6">
    <source>
        <dbReference type="ARBA" id="ARBA00022723"/>
    </source>
</evidence>
<dbReference type="Proteomes" id="UP001648503">
    <property type="component" value="Unassembled WGS sequence"/>
</dbReference>
<keyword evidence="11 13" id="KW-0456">Lyase</keyword>
<evidence type="ECO:0000256" key="4">
    <source>
        <dbReference type="ARBA" id="ARBA00015940"/>
    </source>
</evidence>
<dbReference type="PANTHER" id="PTHR43160:SF3">
    <property type="entry name" value="ACONITATE HYDRATASE, MITOCHONDRIAL"/>
    <property type="match status" value="1"/>
</dbReference>
<evidence type="ECO:0000256" key="13">
    <source>
        <dbReference type="RuleBase" id="RU362107"/>
    </source>
</evidence>
<dbReference type="Pfam" id="PF00694">
    <property type="entry name" value="Aconitase_C"/>
    <property type="match status" value="1"/>
</dbReference>
<dbReference type="SUPFAM" id="SSF52016">
    <property type="entry name" value="LeuD/IlvD-like"/>
    <property type="match status" value="1"/>
</dbReference>
<evidence type="ECO:0000256" key="14">
    <source>
        <dbReference type="SAM" id="MobiDB-lite"/>
    </source>
</evidence>
<feature type="domain" description="Aconitase A/isopropylmalate dehydratase small subunit swivel" evidence="17">
    <location>
        <begin position="620"/>
        <end position="748"/>
    </location>
</feature>
<dbReference type="Gene3D" id="3.40.1060.10">
    <property type="entry name" value="Aconitase, Domain 2"/>
    <property type="match status" value="1"/>
</dbReference>
<comment type="subcellular location">
    <subcellularLocation>
        <location evidence="1 13">Mitochondrion</location>
    </subcellularLocation>
</comment>
<evidence type="ECO:0000256" key="3">
    <source>
        <dbReference type="ARBA" id="ARBA00007185"/>
    </source>
</evidence>
<dbReference type="Gene3D" id="3.30.499.10">
    <property type="entry name" value="Aconitase, domain 3"/>
    <property type="match status" value="2"/>
</dbReference>
<dbReference type="InterPro" id="IPR001030">
    <property type="entry name" value="Acoase/IPM_deHydtase_lsu_aba"/>
</dbReference>
<dbReference type="CDD" id="cd01584">
    <property type="entry name" value="AcnA_Mitochondrial"/>
    <property type="match status" value="1"/>
</dbReference>
<gene>
    <name evidence="18" type="ORF">BASA50_001522</name>
</gene>
<dbReference type="PRINTS" id="PR00415">
    <property type="entry name" value="ACONITASE"/>
</dbReference>
<dbReference type="InterPro" id="IPR050926">
    <property type="entry name" value="Aconitase/IPM_isomerase"/>
</dbReference>
<comment type="caution">
    <text evidence="18">The sequence shown here is derived from an EMBL/GenBank/DDBJ whole genome shotgun (WGS) entry which is preliminary data.</text>
</comment>
<keyword evidence="9 13" id="KW-0411">Iron-sulfur</keyword>
<feature type="domain" description="Aconitase/3-isopropylmalate dehydratase large subunit alpha/beta/alpha" evidence="16">
    <location>
        <begin position="104"/>
        <end position="540"/>
    </location>
</feature>
<organism evidence="18 19">
    <name type="scientific">Batrachochytrium salamandrivorans</name>
    <dbReference type="NCBI Taxonomy" id="1357716"/>
    <lineage>
        <taxon>Eukaryota</taxon>
        <taxon>Fungi</taxon>
        <taxon>Fungi incertae sedis</taxon>
        <taxon>Chytridiomycota</taxon>
        <taxon>Chytridiomycota incertae sedis</taxon>
        <taxon>Chytridiomycetes</taxon>
        <taxon>Rhizophydiales</taxon>
        <taxon>Rhizophydiales incertae sedis</taxon>
        <taxon>Batrachochytrium</taxon>
    </lineage>
</organism>
<keyword evidence="15" id="KW-1133">Transmembrane helix</keyword>
<evidence type="ECO:0000259" key="17">
    <source>
        <dbReference type="Pfam" id="PF00694"/>
    </source>
</evidence>
<dbReference type="SUPFAM" id="SSF53732">
    <property type="entry name" value="Aconitase iron-sulfur domain"/>
    <property type="match status" value="1"/>
</dbReference>
<evidence type="ECO:0000313" key="19">
    <source>
        <dbReference type="Proteomes" id="UP001648503"/>
    </source>
</evidence>
<comment type="cofactor">
    <cofactor evidence="13">
        <name>[4Fe-4S] cluster</name>
        <dbReference type="ChEBI" id="CHEBI:49883"/>
    </cofactor>
    <text evidence="13">Binds 1 [4Fe-4S] cluster per subunit.</text>
</comment>
<proteinExistence type="inferred from homology"/>
<dbReference type="NCBIfam" id="TIGR01340">
    <property type="entry name" value="aconitase_mito"/>
    <property type="match status" value="1"/>
</dbReference>
<dbReference type="InterPro" id="IPR015928">
    <property type="entry name" value="Aconitase/3IPM_dehydase_swvl"/>
</dbReference>
<keyword evidence="5" id="KW-0816">Tricarboxylic acid cycle</keyword>
<comment type="catalytic activity">
    <reaction evidence="12">
        <text>citrate = D-threo-isocitrate</text>
        <dbReference type="Rhea" id="RHEA:10336"/>
        <dbReference type="ChEBI" id="CHEBI:15562"/>
        <dbReference type="ChEBI" id="CHEBI:16947"/>
        <dbReference type="EC" id="4.2.1.3"/>
    </reaction>
</comment>
<dbReference type="InterPro" id="IPR006248">
    <property type="entry name" value="Aconitase_mito-like"/>
</dbReference>
<evidence type="ECO:0000256" key="8">
    <source>
        <dbReference type="ARBA" id="ARBA00023004"/>
    </source>
</evidence>
<dbReference type="NCBIfam" id="NF005558">
    <property type="entry name" value="PRK07229.1"/>
    <property type="match status" value="1"/>
</dbReference>
<evidence type="ECO:0000256" key="9">
    <source>
        <dbReference type="ARBA" id="ARBA00023014"/>
    </source>
</evidence>
<keyword evidence="15" id="KW-0472">Membrane</keyword>
<reference evidence="18 19" key="1">
    <citation type="submission" date="2021-02" db="EMBL/GenBank/DDBJ databases">
        <title>Variation within the Batrachochytrium salamandrivorans European outbreak.</title>
        <authorList>
            <person name="Kelly M."/>
            <person name="Pasmans F."/>
            <person name="Shea T.P."/>
            <person name="Munoz J.F."/>
            <person name="Carranza S."/>
            <person name="Cuomo C.A."/>
            <person name="Martel A."/>
        </authorList>
    </citation>
    <scope>NUCLEOTIDE SEQUENCE [LARGE SCALE GENOMIC DNA]</scope>
    <source>
        <strain evidence="18 19">AMFP18/2</strain>
    </source>
</reference>
<dbReference type="InterPro" id="IPR015931">
    <property type="entry name" value="Acnase/IPM_dHydase_lsu_aba_1/3"/>
</dbReference>
<keyword evidence="10 13" id="KW-0496">Mitochondrion</keyword>
<evidence type="ECO:0000256" key="11">
    <source>
        <dbReference type="ARBA" id="ARBA00023239"/>
    </source>
</evidence>
<evidence type="ECO:0000256" key="7">
    <source>
        <dbReference type="ARBA" id="ARBA00022946"/>
    </source>
</evidence>
<dbReference type="Gene3D" id="3.20.19.10">
    <property type="entry name" value="Aconitase, domain 4"/>
    <property type="match status" value="1"/>
</dbReference>
<accession>A0ABQ8FP01</accession>
<keyword evidence="8 13" id="KW-0408">Iron</keyword>
<dbReference type="EC" id="4.2.1.-" evidence="13"/>
<keyword evidence="15" id="KW-0812">Transmembrane</keyword>
<feature type="transmembrane region" description="Helical" evidence="15">
    <location>
        <begin position="58"/>
        <end position="82"/>
    </location>
</feature>
<sequence length="814" mass="88741">MSFLRANLLHKTVRATSFSRAFASISDRKVALSNFEKDQYINYQRIEDNLKIVRDRKVIVLFLVYFTQILCCMLSFLLYISFSKFLAVDRLSPILLQHPLTLAEKIVYGHLDEPKEQDIARGSSYLKLRPDRVACQDATAQMALLQFMSAGLPTVAVPSTVHCDHLIEAQLGGDKDLPRSKVVNKEVFDFLATCTAKYGIGFWRPGSGIIHQIVLENYAFPGGLMIGTDSHTPNAGGLGMVAIGVGGADAVDVMANIPWELKCPKVIGVKLTGKLSGWTSAKDIILKLAGILTVNGGTGAIVEYFGSGVDSISCTGMATICNMGAEIGATTSLFPFNSRMADYLKATTRGDIAEYATSFKHNLVADAGARYDQVIEIDLNTLEPHINGPFTPDLATPLSKFADAVTKNNWPADFKVGLIGSCTNSSYEDMARSASLAQQAIDAGVTAKSLFTITPGSEQIRATIERDGLIDVFEKVNGVVLANACGPCIGQWDRKDVKKGEKNSIINSYNRNFTGRNDANPATHSFVASPEIVTALVFAGDLRFNPMTDSLKTSDGKDFRFQPPNGDDLPPRGYNPGEDTFQAPPSDRSSINVVVSPTSDRLQLLSPFSAWDGKDYENIEILIKVKGKCTTDHISMAGPWLKYRGHLDNISNNMLIGAINIANNEANSVKNLLTDKFEAVPKTARDYKAKGMKWIVIGDQNYGEGSSREHAALEVRHLGGVAVIVRSFARIHETNLKKQGMLPLTFADPKDYDRVDPTDKVSILGLTTFSPGKPLTLRAKKQDGSSIDIKLNHTFNAGQIDWFKAGSALNMMAQ</sequence>
<keyword evidence="6 13" id="KW-0479">Metal-binding</keyword>
<feature type="region of interest" description="Disordered" evidence="14">
    <location>
        <begin position="553"/>
        <end position="589"/>
    </location>
</feature>
<dbReference type="InterPro" id="IPR036008">
    <property type="entry name" value="Aconitase_4Fe-4S_dom"/>
</dbReference>
<evidence type="ECO:0000256" key="10">
    <source>
        <dbReference type="ARBA" id="ARBA00023128"/>
    </source>
</evidence>
<dbReference type="EMBL" id="JAFCIX010000003">
    <property type="protein sequence ID" value="KAH6601574.1"/>
    <property type="molecule type" value="Genomic_DNA"/>
</dbReference>
<evidence type="ECO:0000256" key="5">
    <source>
        <dbReference type="ARBA" id="ARBA00022532"/>
    </source>
</evidence>